<name>A0A9Q0L5J9_ANAIG</name>
<evidence type="ECO:0000313" key="4">
    <source>
        <dbReference type="Proteomes" id="UP001149090"/>
    </source>
</evidence>
<dbReference type="Gene3D" id="1.20.1260.60">
    <property type="entry name" value="Vacuolar protein sorting-associated protein Ist1"/>
    <property type="match status" value="1"/>
</dbReference>
<feature type="compositionally biased region" description="Low complexity" evidence="2">
    <location>
        <begin position="231"/>
        <end position="245"/>
    </location>
</feature>
<dbReference type="AlphaFoldDB" id="A0A9Q0L5J9"/>
<gene>
    <name evidence="3" type="ORF">M0811_03508</name>
</gene>
<accession>A0A9Q0L5J9</accession>
<reference evidence="3" key="1">
    <citation type="submission" date="2022-10" db="EMBL/GenBank/DDBJ databases">
        <title>Novel sulphate-reducing endosymbionts in the free-living metamonad Anaeramoeba.</title>
        <authorList>
            <person name="Jerlstrom-Hultqvist J."/>
            <person name="Cepicka I."/>
            <person name="Gallot-Lavallee L."/>
            <person name="Salas-Leiva D."/>
            <person name="Curtis B.A."/>
            <person name="Zahonova K."/>
            <person name="Pipaliya S."/>
            <person name="Dacks J."/>
            <person name="Roger A.J."/>
        </authorList>
    </citation>
    <scope>NUCLEOTIDE SEQUENCE</scope>
    <source>
        <strain evidence="3">BMAN</strain>
    </source>
</reference>
<dbReference type="InterPro" id="IPR042277">
    <property type="entry name" value="IST1-like"/>
</dbReference>
<dbReference type="EMBL" id="JAPDFW010000147">
    <property type="protein sequence ID" value="KAJ5066175.1"/>
    <property type="molecule type" value="Genomic_DNA"/>
</dbReference>
<dbReference type="InterPro" id="IPR005061">
    <property type="entry name" value="Ist1"/>
</dbReference>
<dbReference type="PANTHER" id="PTHR12161:SF5">
    <property type="entry name" value="IST1 HOMOLOG"/>
    <property type="match status" value="1"/>
</dbReference>
<dbReference type="PANTHER" id="PTHR12161">
    <property type="entry name" value="IST1 FAMILY MEMBER"/>
    <property type="match status" value="1"/>
</dbReference>
<evidence type="ECO:0000256" key="1">
    <source>
        <dbReference type="ARBA" id="ARBA00005536"/>
    </source>
</evidence>
<evidence type="ECO:0000256" key="2">
    <source>
        <dbReference type="SAM" id="MobiDB-lite"/>
    </source>
</evidence>
<proteinExistence type="inferred from homology"/>
<keyword evidence="4" id="KW-1185">Reference proteome</keyword>
<comment type="similarity">
    <text evidence="1">Belongs to the IST1 family.</text>
</comment>
<feature type="region of interest" description="Disordered" evidence="2">
    <location>
        <begin position="195"/>
        <end position="245"/>
    </location>
</feature>
<organism evidence="3 4">
    <name type="scientific">Anaeramoeba ignava</name>
    <name type="common">Anaerobic marine amoeba</name>
    <dbReference type="NCBI Taxonomy" id="1746090"/>
    <lineage>
        <taxon>Eukaryota</taxon>
        <taxon>Metamonada</taxon>
        <taxon>Anaeramoebidae</taxon>
        <taxon>Anaeramoeba</taxon>
    </lineage>
</organism>
<protein>
    <submittedName>
        <fullName evidence="3">Ist1</fullName>
    </submittedName>
</protein>
<dbReference type="Proteomes" id="UP001149090">
    <property type="component" value="Unassembled WGS sequence"/>
</dbReference>
<sequence length="245" mass="28678">MTKFQFKPQFCEIALKLAINKISILINQKIIEERIQRKIVERLFQENKENEKERELRNHVERLIQFDFNRDCLVKLKDNCEQILNNFESFTSSQDCPENLKFSVATIIYTSKKIKLQEFTELTKVHFKAKFGLPFVQQHLNSPHQVVKTCISKLKKKEVDPSTILEYLNEIAKSIQIQFNPQESVPYLIEEIEEKNKQETENDQMDGNSMIEQNDDENDDENGNKLLDPTSSDSSNNLSSDQDSN</sequence>
<comment type="caution">
    <text evidence="3">The sequence shown here is derived from an EMBL/GenBank/DDBJ whole genome shotgun (WGS) entry which is preliminary data.</text>
</comment>
<dbReference type="GO" id="GO:0015031">
    <property type="term" value="P:protein transport"/>
    <property type="evidence" value="ECO:0007669"/>
    <property type="project" value="InterPro"/>
</dbReference>
<dbReference type="Pfam" id="PF03398">
    <property type="entry name" value="Ist1"/>
    <property type="match status" value="1"/>
</dbReference>
<dbReference type="OrthoDB" id="29853at2759"/>
<evidence type="ECO:0000313" key="3">
    <source>
        <dbReference type="EMBL" id="KAJ5066175.1"/>
    </source>
</evidence>